<comment type="caution">
    <text evidence="1">The sequence shown here is derived from an EMBL/GenBank/DDBJ whole genome shotgun (WGS) entry which is preliminary data.</text>
</comment>
<accession>A0A8K0GB69</accession>
<dbReference type="OrthoDB" id="6625894at2759"/>
<gene>
    <name evidence="1" type="ORF">ILUMI_13102</name>
</gene>
<feature type="non-terminal residue" evidence="1">
    <location>
        <position position="1"/>
    </location>
</feature>
<evidence type="ECO:0000313" key="2">
    <source>
        <dbReference type="Proteomes" id="UP000801492"/>
    </source>
</evidence>
<protein>
    <submittedName>
        <fullName evidence="1">Uncharacterized protein</fullName>
    </submittedName>
</protein>
<sequence length="120" mass="14066">MVVPVQRMPENRLTKRVILARAHGTNRRIRPRRTWQEEVEKEVAKETGIRWEEIRVLAQNKKEWKKKITRLPSLTPSLEGLRIKTAETPNDTNKYNLDQDEIQTPWAVSALLSISREAQV</sequence>
<dbReference type="AlphaFoldDB" id="A0A8K0GB69"/>
<organism evidence="1 2">
    <name type="scientific">Ignelater luminosus</name>
    <name type="common">Cucubano</name>
    <name type="synonym">Pyrophorus luminosus</name>
    <dbReference type="NCBI Taxonomy" id="2038154"/>
    <lineage>
        <taxon>Eukaryota</taxon>
        <taxon>Metazoa</taxon>
        <taxon>Ecdysozoa</taxon>
        <taxon>Arthropoda</taxon>
        <taxon>Hexapoda</taxon>
        <taxon>Insecta</taxon>
        <taxon>Pterygota</taxon>
        <taxon>Neoptera</taxon>
        <taxon>Endopterygota</taxon>
        <taxon>Coleoptera</taxon>
        <taxon>Polyphaga</taxon>
        <taxon>Elateriformia</taxon>
        <taxon>Elateroidea</taxon>
        <taxon>Elateridae</taxon>
        <taxon>Agrypninae</taxon>
        <taxon>Pyrophorini</taxon>
        <taxon>Ignelater</taxon>
    </lineage>
</organism>
<dbReference type="Proteomes" id="UP000801492">
    <property type="component" value="Unassembled WGS sequence"/>
</dbReference>
<dbReference type="EMBL" id="VTPC01008270">
    <property type="protein sequence ID" value="KAF2893069.1"/>
    <property type="molecule type" value="Genomic_DNA"/>
</dbReference>
<keyword evidence="2" id="KW-1185">Reference proteome</keyword>
<proteinExistence type="predicted"/>
<reference evidence="1" key="1">
    <citation type="submission" date="2019-08" db="EMBL/GenBank/DDBJ databases">
        <title>The genome of the North American firefly Photinus pyralis.</title>
        <authorList>
            <consortium name="Photinus pyralis genome working group"/>
            <person name="Fallon T.R."/>
            <person name="Sander Lower S.E."/>
            <person name="Weng J.-K."/>
        </authorList>
    </citation>
    <scope>NUCLEOTIDE SEQUENCE</scope>
    <source>
        <strain evidence="1">TRF0915ILg1</strain>
        <tissue evidence="1">Whole body</tissue>
    </source>
</reference>
<name>A0A8K0GB69_IGNLU</name>
<evidence type="ECO:0000313" key="1">
    <source>
        <dbReference type="EMBL" id="KAF2893069.1"/>
    </source>
</evidence>